<gene>
    <name evidence="1" type="ORF">QWJ38_23560</name>
</gene>
<dbReference type="Proteomes" id="UP001228044">
    <property type="component" value="Unassembled WGS sequence"/>
</dbReference>
<dbReference type="EMBL" id="JAUHHC010000009">
    <property type="protein sequence ID" value="MDN3923274.1"/>
    <property type="molecule type" value="Genomic_DNA"/>
</dbReference>
<keyword evidence="2" id="KW-1185">Reference proteome</keyword>
<proteinExistence type="predicted"/>
<evidence type="ECO:0000313" key="1">
    <source>
        <dbReference type="EMBL" id="MDN3923274.1"/>
    </source>
</evidence>
<comment type="caution">
    <text evidence="1">The sequence shown here is derived from an EMBL/GenBank/DDBJ whole genome shotgun (WGS) entry which is preliminary data.</text>
</comment>
<evidence type="ECO:0000313" key="2">
    <source>
        <dbReference type="Proteomes" id="UP001228044"/>
    </source>
</evidence>
<sequence length="134" mass="13938">MTTPLARRAGEAPDSQAVAQALVGVWADIEDALHPVIGQRGLTALFRRCAHLGVADFPFLAALDSGAPDQVDRGEILALFGGLPPAQALDAGSLLLLSFRELLSTLIGPGLTERLLQSVWSPPSSGSSAQDKPS</sequence>
<organism evidence="1 2">
    <name type="scientific">Roseateles violae</name>
    <dbReference type="NCBI Taxonomy" id="3058042"/>
    <lineage>
        <taxon>Bacteria</taxon>
        <taxon>Pseudomonadati</taxon>
        <taxon>Pseudomonadota</taxon>
        <taxon>Betaproteobacteria</taxon>
        <taxon>Burkholderiales</taxon>
        <taxon>Sphaerotilaceae</taxon>
        <taxon>Roseateles</taxon>
    </lineage>
</organism>
<dbReference type="RefSeq" id="WP_290361579.1">
    <property type="nucleotide sequence ID" value="NZ_JAUHHC010000009.1"/>
</dbReference>
<accession>A0ABT8E0E8</accession>
<reference evidence="1 2" key="1">
    <citation type="submission" date="2023-06" db="EMBL/GenBank/DDBJ databases">
        <title>Pelomonas sp. PFR6 16S ribosomal RNA gene Genome sequencing and assembly.</title>
        <authorList>
            <person name="Woo H."/>
        </authorList>
    </citation>
    <scope>NUCLEOTIDE SEQUENCE [LARGE SCALE GENOMIC DNA]</scope>
    <source>
        <strain evidence="1 2">PFR6</strain>
    </source>
</reference>
<protein>
    <submittedName>
        <fullName evidence="1">Uncharacterized protein</fullName>
    </submittedName>
</protein>
<name>A0ABT8E0E8_9BURK</name>